<accession>A0ABS2CFY3</accession>
<proteinExistence type="inferred from homology"/>
<dbReference type="EMBL" id="JAFDVD010000001">
    <property type="protein sequence ID" value="MBM6398779.1"/>
    <property type="molecule type" value="Genomic_DNA"/>
</dbReference>
<protein>
    <recommendedName>
        <fullName evidence="7">Glycoside hydrolase</fullName>
    </recommendedName>
</protein>
<gene>
    <name evidence="5" type="ORF">JQN70_00080</name>
</gene>
<dbReference type="SUPFAM" id="SSF48208">
    <property type="entry name" value="Six-hairpin glycosidases"/>
    <property type="match status" value="1"/>
</dbReference>
<organism evidence="5 6">
    <name type="scientific">Phycicoccus sonneratiae</name>
    <dbReference type="NCBI Taxonomy" id="2807628"/>
    <lineage>
        <taxon>Bacteria</taxon>
        <taxon>Bacillati</taxon>
        <taxon>Actinomycetota</taxon>
        <taxon>Actinomycetes</taxon>
        <taxon>Micrococcales</taxon>
        <taxon>Intrasporangiaceae</taxon>
        <taxon>Phycicoccus</taxon>
    </lineage>
</organism>
<sequence length="381" mass="39869">MREHPRRAVALVSALAVACAAVLAWVVTGPDDAARGPRAASSPAPSGTGLPAGPDLTARFVDAYVDPDGRVVRRDQGGDTVSEGQAYAMLLAVADRDEATFDRVWDWTERELVRPDGLLSWTWRDGAVVDANSAADADVDAAHALVVAGDAFERPDLRAAGGRLATAILDHETRTTPLGRVLVGGQWADAPPYRVNPSYASPAAYEVIGRATGDRRWTELADGDRAVLGALLDEAPLPPDWAQVTEDGRVEAMPPSGGGSVGYGLDAQRVALRYAASCEPADRGVVRRLGAAVRTDRDDVRGVYDLGGTPTVAWQHPLALTSAAAVSGVDGDARAGSALLADAATLDERSSTYYGAAWVALGEQLLTDPRRLGVDCEGVAS</sequence>
<keyword evidence="2" id="KW-0378">Hydrolase</keyword>
<evidence type="ECO:0008006" key="7">
    <source>
        <dbReference type="Google" id="ProtNLM"/>
    </source>
</evidence>
<evidence type="ECO:0000313" key="5">
    <source>
        <dbReference type="EMBL" id="MBM6398779.1"/>
    </source>
</evidence>
<keyword evidence="6" id="KW-1185">Reference proteome</keyword>
<evidence type="ECO:0000256" key="4">
    <source>
        <dbReference type="SAM" id="MobiDB-lite"/>
    </source>
</evidence>
<dbReference type="InterPro" id="IPR008928">
    <property type="entry name" value="6-hairpin_glycosidase_sf"/>
</dbReference>
<dbReference type="Pfam" id="PF01270">
    <property type="entry name" value="Glyco_hydro_8"/>
    <property type="match status" value="1"/>
</dbReference>
<keyword evidence="3" id="KW-0326">Glycosidase</keyword>
<comment type="caution">
    <text evidence="5">The sequence shown here is derived from an EMBL/GenBank/DDBJ whole genome shotgun (WGS) entry which is preliminary data.</text>
</comment>
<reference evidence="5" key="1">
    <citation type="submission" date="2021-02" db="EMBL/GenBank/DDBJ databases">
        <title>Phycicoccus sp. MQZ13P-5T, whole genome shotgun sequence.</title>
        <authorList>
            <person name="Tuo L."/>
        </authorList>
    </citation>
    <scope>NUCLEOTIDE SEQUENCE</scope>
    <source>
        <strain evidence="5">MQZ13P-5</strain>
    </source>
</reference>
<dbReference type="Gene3D" id="1.50.10.10">
    <property type="match status" value="1"/>
</dbReference>
<feature type="region of interest" description="Disordered" evidence="4">
    <location>
        <begin position="33"/>
        <end position="53"/>
    </location>
</feature>
<dbReference type="PRINTS" id="PR00735">
    <property type="entry name" value="GLHYDRLASE8"/>
</dbReference>
<dbReference type="PROSITE" id="PS51257">
    <property type="entry name" value="PROKAR_LIPOPROTEIN"/>
    <property type="match status" value="1"/>
</dbReference>
<comment type="similarity">
    <text evidence="1">Belongs to the glycosyl hydrolase 8 (cellulase D) family.</text>
</comment>
<evidence type="ECO:0000256" key="1">
    <source>
        <dbReference type="ARBA" id="ARBA00009209"/>
    </source>
</evidence>
<evidence type="ECO:0000256" key="2">
    <source>
        <dbReference type="ARBA" id="ARBA00022801"/>
    </source>
</evidence>
<name>A0ABS2CFY3_9MICO</name>
<dbReference type="RefSeq" id="WP_204129279.1">
    <property type="nucleotide sequence ID" value="NZ_JAFDVD010000001.1"/>
</dbReference>
<dbReference type="Proteomes" id="UP001430172">
    <property type="component" value="Unassembled WGS sequence"/>
</dbReference>
<evidence type="ECO:0000313" key="6">
    <source>
        <dbReference type="Proteomes" id="UP001430172"/>
    </source>
</evidence>
<dbReference type="InterPro" id="IPR002037">
    <property type="entry name" value="Glyco_hydro_8"/>
</dbReference>
<evidence type="ECO:0000256" key="3">
    <source>
        <dbReference type="ARBA" id="ARBA00023295"/>
    </source>
</evidence>
<dbReference type="InterPro" id="IPR012341">
    <property type="entry name" value="6hp_glycosidase-like_sf"/>
</dbReference>